<name>A0A839E994_9MICO</name>
<evidence type="ECO:0000259" key="2">
    <source>
        <dbReference type="Pfam" id="PF03795"/>
    </source>
</evidence>
<proteinExistence type="inferred from homology"/>
<reference evidence="3 4" key="1">
    <citation type="submission" date="2020-07" db="EMBL/GenBank/DDBJ databases">
        <title>Sequencing the genomes of 1000 actinobacteria strains.</title>
        <authorList>
            <person name="Klenk H.-P."/>
        </authorList>
    </citation>
    <scope>NUCLEOTIDE SEQUENCE [LARGE SCALE GENOMIC DNA]</scope>
    <source>
        <strain evidence="3 4">DSM 19663</strain>
    </source>
</reference>
<dbReference type="RefSeq" id="WP_220476222.1">
    <property type="nucleotide sequence ID" value="NZ_BAAAOV010000005.1"/>
</dbReference>
<sequence>MPQFMLIMRSTDEALAASKEVDFEEIITAMGRFNESLMEAGVMTGGAGLADASQGAVVRFGESGAASEAVLGAYGETPALLNGYWTIETDSLEDAVEWAKRCPLGPGNSIEVRRITDESDFADYADNEYIQKEEGWAEELAEKRARRELP</sequence>
<keyword evidence="4" id="KW-1185">Reference proteome</keyword>
<dbReference type="Proteomes" id="UP000585905">
    <property type="component" value="Unassembled WGS sequence"/>
</dbReference>
<dbReference type="InterPro" id="IPR011008">
    <property type="entry name" value="Dimeric_a/b-barrel"/>
</dbReference>
<evidence type="ECO:0000313" key="3">
    <source>
        <dbReference type="EMBL" id="MBA8847753.1"/>
    </source>
</evidence>
<dbReference type="InterPro" id="IPR005545">
    <property type="entry name" value="YCII"/>
</dbReference>
<dbReference type="EMBL" id="JACGWX010000002">
    <property type="protein sequence ID" value="MBA8847753.1"/>
    <property type="molecule type" value="Genomic_DNA"/>
</dbReference>
<dbReference type="Gene3D" id="3.30.70.1060">
    <property type="entry name" value="Dimeric alpha+beta barrel"/>
    <property type="match status" value="1"/>
</dbReference>
<gene>
    <name evidence="3" type="ORF">FHX53_001338</name>
</gene>
<feature type="domain" description="YCII-related" evidence="2">
    <location>
        <begin position="4"/>
        <end position="117"/>
    </location>
</feature>
<comment type="caution">
    <text evidence="3">The sequence shown here is derived from an EMBL/GenBank/DDBJ whole genome shotgun (WGS) entry which is preliminary data.</text>
</comment>
<organism evidence="3 4">
    <name type="scientific">Microcella alkalica</name>
    <dbReference type="NCBI Taxonomy" id="355930"/>
    <lineage>
        <taxon>Bacteria</taxon>
        <taxon>Bacillati</taxon>
        <taxon>Actinomycetota</taxon>
        <taxon>Actinomycetes</taxon>
        <taxon>Micrococcales</taxon>
        <taxon>Microbacteriaceae</taxon>
        <taxon>Microcella</taxon>
    </lineage>
</organism>
<dbReference type="SUPFAM" id="SSF54909">
    <property type="entry name" value="Dimeric alpha+beta barrel"/>
    <property type="match status" value="1"/>
</dbReference>
<dbReference type="PANTHER" id="PTHR35174">
    <property type="entry name" value="BLL7171 PROTEIN-RELATED"/>
    <property type="match status" value="1"/>
</dbReference>
<dbReference type="AlphaFoldDB" id="A0A839E994"/>
<evidence type="ECO:0000256" key="1">
    <source>
        <dbReference type="ARBA" id="ARBA00007689"/>
    </source>
</evidence>
<comment type="similarity">
    <text evidence="1">Belongs to the YciI family.</text>
</comment>
<accession>A0A839E994</accession>
<protein>
    <recommendedName>
        <fullName evidence="2">YCII-related domain-containing protein</fullName>
    </recommendedName>
</protein>
<evidence type="ECO:0000313" key="4">
    <source>
        <dbReference type="Proteomes" id="UP000585905"/>
    </source>
</evidence>
<dbReference type="Pfam" id="PF03795">
    <property type="entry name" value="YCII"/>
    <property type="match status" value="1"/>
</dbReference>